<feature type="compositionally biased region" description="Basic and acidic residues" evidence="8">
    <location>
        <begin position="60"/>
        <end position="72"/>
    </location>
</feature>
<dbReference type="AlphaFoldDB" id="A0A061H6A4"/>
<dbReference type="CDD" id="cd12236">
    <property type="entry name" value="RRM_snRNP70"/>
    <property type="match status" value="1"/>
</dbReference>
<evidence type="ECO:0000259" key="9">
    <source>
        <dbReference type="PROSITE" id="PS50102"/>
    </source>
</evidence>
<dbReference type="InterPro" id="IPR034143">
    <property type="entry name" value="snRNP70_RRM"/>
</dbReference>
<dbReference type="SMART" id="SM00360">
    <property type="entry name" value="RRM"/>
    <property type="match status" value="1"/>
</dbReference>
<gene>
    <name evidence="10" type="ORF">PFL1_04485</name>
</gene>
<dbReference type="GO" id="GO:0071011">
    <property type="term" value="C:precatalytic spliceosome"/>
    <property type="evidence" value="ECO:0007669"/>
    <property type="project" value="TreeGrafter"/>
</dbReference>
<dbReference type="eggNOG" id="KOG0113">
    <property type="taxonomic scope" value="Eukaryota"/>
</dbReference>
<keyword evidence="4 7" id="KW-0694">RNA-binding</keyword>
<feature type="compositionally biased region" description="Basic and acidic residues" evidence="8">
    <location>
        <begin position="96"/>
        <end position="122"/>
    </location>
</feature>
<dbReference type="InterPro" id="IPR022023">
    <property type="entry name" value="U1snRNP70_N"/>
</dbReference>
<dbReference type="Gene3D" id="3.30.70.330">
    <property type="match status" value="1"/>
</dbReference>
<evidence type="ECO:0000256" key="4">
    <source>
        <dbReference type="ARBA" id="ARBA00022884"/>
    </source>
</evidence>
<dbReference type="GO" id="GO:0003729">
    <property type="term" value="F:mRNA binding"/>
    <property type="evidence" value="ECO:0007669"/>
    <property type="project" value="TreeGrafter"/>
</dbReference>
<dbReference type="InterPro" id="IPR035979">
    <property type="entry name" value="RBD_domain_sf"/>
</dbReference>
<dbReference type="GO" id="GO:0000398">
    <property type="term" value="P:mRNA splicing, via spliceosome"/>
    <property type="evidence" value="ECO:0007669"/>
    <property type="project" value="TreeGrafter"/>
</dbReference>
<name>A0A061H6A4_9BASI</name>
<dbReference type="KEGG" id="pfp:PFL1_04485"/>
<dbReference type="HOGENOM" id="CLU_045151_5_1_1"/>
<dbReference type="PANTHER" id="PTHR13952">
    <property type="entry name" value="U1 SMALL NUCLEAR RIBONUCLEOPROTEIN 70 KD"/>
    <property type="match status" value="1"/>
</dbReference>
<keyword evidence="5" id="KW-0539">Nucleus</keyword>
<comment type="subcellular location">
    <subcellularLocation>
        <location evidence="1">Nucleus speckle</location>
    </subcellularLocation>
    <subcellularLocation>
        <location evidence="2">Nucleus</location>
        <location evidence="2">Nucleoplasm</location>
    </subcellularLocation>
</comment>
<organism evidence="10 11">
    <name type="scientific">Pseudozyma flocculosa PF-1</name>
    <dbReference type="NCBI Taxonomy" id="1277687"/>
    <lineage>
        <taxon>Eukaryota</taxon>
        <taxon>Fungi</taxon>
        <taxon>Dikarya</taxon>
        <taxon>Basidiomycota</taxon>
        <taxon>Ustilaginomycotina</taxon>
        <taxon>Ustilaginomycetes</taxon>
        <taxon>Ustilaginales</taxon>
        <taxon>Ustilaginaceae</taxon>
        <taxon>Pseudozyma</taxon>
    </lineage>
</organism>
<evidence type="ECO:0000256" key="2">
    <source>
        <dbReference type="ARBA" id="ARBA00004642"/>
    </source>
</evidence>
<dbReference type="SUPFAM" id="SSF54928">
    <property type="entry name" value="RNA-binding domain, RBD"/>
    <property type="match status" value="1"/>
</dbReference>
<feature type="region of interest" description="Disordered" evidence="8">
    <location>
        <begin position="96"/>
        <end position="124"/>
    </location>
</feature>
<dbReference type="GO" id="GO:0005685">
    <property type="term" value="C:U1 snRNP"/>
    <property type="evidence" value="ECO:0007669"/>
    <property type="project" value="TreeGrafter"/>
</dbReference>
<feature type="compositionally biased region" description="Pro residues" evidence="8">
    <location>
        <begin position="17"/>
        <end position="26"/>
    </location>
</feature>
<accession>A0A061H6A4</accession>
<evidence type="ECO:0000256" key="1">
    <source>
        <dbReference type="ARBA" id="ARBA00004324"/>
    </source>
</evidence>
<dbReference type="GO" id="GO:0071004">
    <property type="term" value="C:U2-type prespliceosome"/>
    <property type="evidence" value="ECO:0007669"/>
    <property type="project" value="TreeGrafter"/>
</dbReference>
<feature type="compositionally biased region" description="Basic and acidic residues" evidence="8">
    <location>
        <begin position="36"/>
        <end position="45"/>
    </location>
</feature>
<evidence type="ECO:0000256" key="7">
    <source>
        <dbReference type="PROSITE-ProRule" id="PRU00176"/>
    </source>
</evidence>
<reference evidence="10 11" key="1">
    <citation type="journal article" date="2013" name="Plant Cell">
        <title>The transition from a phytopathogenic smut ancestor to an anamorphic biocontrol agent deciphered by comparative whole-genome analysis.</title>
        <authorList>
            <person name="Lefebvre F."/>
            <person name="Joly D.L."/>
            <person name="Labbe C."/>
            <person name="Teichmann B."/>
            <person name="Linning R."/>
            <person name="Belzile F."/>
            <person name="Bakkeren G."/>
            <person name="Belanger R.R."/>
        </authorList>
    </citation>
    <scope>NUCLEOTIDE SEQUENCE [LARGE SCALE GENOMIC DNA]</scope>
    <source>
        <strain evidence="10 11">PF-1</strain>
    </source>
</reference>
<keyword evidence="6" id="KW-0687">Ribonucleoprotein</keyword>
<dbReference type="PROSITE" id="PS50102">
    <property type="entry name" value="RRM"/>
    <property type="match status" value="1"/>
</dbReference>
<dbReference type="InterPro" id="IPR051183">
    <property type="entry name" value="U1_U11-U12_snRNP_70-35kDa"/>
</dbReference>
<evidence type="ECO:0000313" key="11">
    <source>
        <dbReference type="Proteomes" id="UP000053664"/>
    </source>
</evidence>
<dbReference type="GO" id="GO:0030619">
    <property type="term" value="F:U1 snRNA binding"/>
    <property type="evidence" value="ECO:0007669"/>
    <property type="project" value="InterPro"/>
</dbReference>
<dbReference type="EMBL" id="KE361636">
    <property type="protein sequence ID" value="EPQ28158.1"/>
    <property type="molecule type" value="Genomic_DNA"/>
</dbReference>
<dbReference type="Pfam" id="PF00076">
    <property type="entry name" value="RRM_1"/>
    <property type="match status" value="1"/>
</dbReference>
<dbReference type="PANTHER" id="PTHR13952:SF5">
    <property type="entry name" value="U1 SMALL NUCLEAR RIBONUCLEOPROTEIN 70 KDA"/>
    <property type="match status" value="1"/>
</dbReference>
<evidence type="ECO:0000256" key="5">
    <source>
        <dbReference type="ARBA" id="ARBA00023242"/>
    </source>
</evidence>
<dbReference type="Proteomes" id="UP000053664">
    <property type="component" value="Unassembled WGS sequence"/>
</dbReference>
<dbReference type="OrthoDB" id="4207594at2759"/>
<evidence type="ECO:0000256" key="8">
    <source>
        <dbReference type="SAM" id="MobiDB-lite"/>
    </source>
</evidence>
<dbReference type="GO" id="GO:0016607">
    <property type="term" value="C:nuclear speck"/>
    <property type="evidence" value="ECO:0007669"/>
    <property type="project" value="UniProtKB-SubCell"/>
</dbReference>
<dbReference type="InterPro" id="IPR012677">
    <property type="entry name" value="Nucleotide-bd_a/b_plait_sf"/>
</dbReference>
<feature type="domain" description="RRM" evidence="9">
    <location>
        <begin position="129"/>
        <end position="206"/>
    </location>
</feature>
<dbReference type="RefSeq" id="XP_007880200.1">
    <property type="nucleotide sequence ID" value="XM_007882009.1"/>
</dbReference>
<dbReference type="InterPro" id="IPR000504">
    <property type="entry name" value="RRM_dom"/>
</dbReference>
<feature type="region of interest" description="Disordered" evidence="8">
    <location>
        <begin position="1"/>
        <end position="82"/>
    </location>
</feature>
<protein>
    <recommendedName>
        <fullName evidence="3">U1 small nuclear ribonucleoprotein 70 kDa</fullName>
    </recommendedName>
</protein>
<dbReference type="GeneID" id="19318588"/>
<dbReference type="Pfam" id="PF12220">
    <property type="entry name" value="U1snRNP70_N"/>
    <property type="match status" value="1"/>
</dbReference>
<evidence type="ECO:0000256" key="6">
    <source>
        <dbReference type="ARBA" id="ARBA00023274"/>
    </source>
</evidence>
<sequence length="283" mass="32179">MTHQLPPNLIRLFTSRPPLPYTPPLPGDQDPNDPPQPKDRDEISNRKKVRPLDGVAAFLERVKQEAADRGEATDDIDEQGQAQQFTHAKITLAEMAKEEKKRKKEQEKKEGLEKYDPNKDPEAIGDPFKTLFLARLSYDTTEKDLHREFDMYGPIERIRLVRDKEGKSRGYAFVLYERERDMRAAYKDAEGLKINGRRIMVDVERGRAGHRQGQEAATAAATAVEEEDTTMDRRPNAVDTSACLAIPVSVPVPRRHEASDPHHLSCRSTRGIRPPIVVSTLYF</sequence>
<dbReference type="FunFam" id="3.30.70.330:FF:001585">
    <property type="entry name" value="U1 small nuclear ribonucleoprotein 70 kDa"/>
    <property type="match status" value="1"/>
</dbReference>
<evidence type="ECO:0000256" key="3">
    <source>
        <dbReference type="ARBA" id="ARBA00016996"/>
    </source>
</evidence>
<evidence type="ECO:0000313" key="10">
    <source>
        <dbReference type="EMBL" id="EPQ28158.1"/>
    </source>
</evidence>
<proteinExistence type="predicted"/>